<keyword evidence="3" id="KW-0256">Endoplasmic reticulum</keyword>
<proteinExistence type="inferred from homology"/>
<gene>
    <name evidence="5" type="ORF">PHLGIDRAFT_126976</name>
</gene>
<evidence type="ECO:0000313" key="6">
    <source>
        <dbReference type="Proteomes" id="UP000053257"/>
    </source>
</evidence>
<dbReference type="PIRSF" id="PIRSF000126">
    <property type="entry name" value="11-beta-HSD1"/>
    <property type="match status" value="1"/>
</dbReference>
<dbReference type="HOGENOM" id="CLU_010194_38_0_1"/>
<keyword evidence="6" id="KW-1185">Reference proteome</keyword>
<dbReference type="PANTHER" id="PTHR43086:SF2">
    <property type="entry name" value="HYDROXYSTEROID DEHYDROGENASE-LIKE PROTEIN 1"/>
    <property type="match status" value="1"/>
</dbReference>
<dbReference type="PRINTS" id="PR00081">
    <property type="entry name" value="GDHRDH"/>
</dbReference>
<dbReference type="InterPro" id="IPR027533">
    <property type="entry name" value="3_ketoreductase_fungal"/>
</dbReference>
<organism evidence="5 6">
    <name type="scientific">Phlebiopsis gigantea (strain 11061_1 CR5-6)</name>
    <name type="common">White-rot fungus</name>
    <name type="synonym">Peniophora gigantea</name>
    <dbReference type="NCBI Taxonomy" id="745531"/>
    <lineage>
        <taxon>Eukaryota</taxon>
        <taxon>Fungi</taxon>
        <taxon>Dikarya</taxon>
        <taxon>Basidiomycota</taxon>
        <taxon>Agaricomycotina</taxon>
        <taxon>Agaricomycetes</taxon>
        <taxon>Polyporales</taxon>
        <taxon>Phanerochaetaceae</taxon>
        <taxon>Phlebiopsis</taxon>
    </lineage>
</organism>
<dbReference type="InterPro" id="IPR036291">
    <property type="entry name" value="NAD(P)-bd_dom_sf"/>
</dbReference>
<dbReference type="GO" id="GO:0141040">
    <property type="term" value="F:very-long-chain 3-oxoacyl-CoA reductase activity"/>
    <property type="evidence" value="ECO:0007669"/>
    <property type="project" value="UniProtKB-EC"/>
</dbReference>
<keyword evidence="3 4" id="KW-0812">Transmembrane</keyword>
<evidence type="ECO:0000256" key="3">
    <source>
        <dbReference type="HAMAP-Rule" id="MF_03107"/>
    </source>
</evidence>
<dbReference type="InterPro" id="IPR002347">
    <property type="entry name" value="SDR_fam"/>
</dbReference>
<feature type="active site" description="Proton acceptor" evidence="3">
    <location>
        <position position="225"/>
    </location>
</feature>
<dbReference type="Proteomes" id="UP000053257">
    <property type="component" value="Unassembled WGS sequence"/>
</dbReference>
<comment type="function">
    <text evidence="3">Component of the microsomal membrane bound fatty acid elongation system, which produces the 26-carbon very long-chain fatty acids (VLCFA) from palmitate. Catalyzes the reduction of the 3-ketoacyl-CoA intermediate that is formed in each cycle of fatty acid elongation. VLCFAs serve as precursors for ceramide and sphingolipids.</text>
</comment>
<comment type="similarity">
    <text evidence="3">Belongs to the short-chain dehydrogenases/reductases (SDR) family.</text>
</comment>
<keyword evidence="3" id="KW-0275">Fatty acid biosynthesis</keyword>
<dbReference type="EMBL" id="KN840479">
    <property type="protein sequence ID" value="KIP08455.1"/>
    <property type="molecule type" value="Genomic_DNA"/>
</dbReference>
<keyword evidence="3" id="KW-0276">Fatty acid metabolism</keyword>
<dbReference type="Pfam" id="PF00106">
    <property type="entry name" value="adh_short"/>
    <property type="match status" value="1"/>
</dbReference>
<keyword evidence="3 4" id="KW-1133">Transmembrane helix</keyword>
<dbReference type="Gene3D" id="3.40.50.720">
    <property type="entry name" value="NAD(P)-binding Rossmann-like Domain"/>
    <property type="match status" value="1"/>
</dbReference>
<dbReference type="SUPFAM" id="SSF51735">
    <property type="entry name" value="NAD(P)-binding Rossmann-fold domains"/>
    <property type="match status" value="1"/>
</dbReference>
<feature type="binding site" evidence="3">
    <location>
        <position position="211"/>
    </location>
    <ligand>
        <name>substrate</name>
    </ligand>
</feature>
<reference evidence="5 6" key="1">
    <citation type="journal article" date="2014" name="PLoS Genet.">
        <title>Analysis of the Phlebiopsis gigantea genome, transcriptome and secretome provides insight into its pioneer colonization strategies of wood.</title>
        <authorList>
            <person name="Hori C."/>
            <person name="Ishida T."/>
            <person name="Igarashi K."/>
            <person name="Samejima M."/>
            <person name="Suzuki H."/>
            <person name="Master E."/>
            <person name="Ferreira P."/>
            <person name="Ruiz-Duenas F.J."/>
            <person name="Held B."/>
            <person name="Canessa P."/>
            <person name="Larrondo L.F."/>
            <person name="Schmoll M."/>
            <person name="Druzhinina I.S."/>
            <person name="Kubicek C.P."/>
            <person name="Gaskell J.A."/>
            <person name="Kersten P."/>
            <person name="St John F."/>
            <person name="Glasner J."/>
            <person name="Sabat G."/>
            <person name="Splinter BonDurant S."/>
            <person name="Syed K."/>
            <person name="Yadav J."/>
            <person name="Mgbeahuruike A.C."/>
            <person name="Kovalchuk A."/>
            <person name="Asiegbu F.O."/>
            <person name="Lackner G."/>
            <person name="Hoffmeister D."/>
            <person name="Rencoret J."/>
            <person name="Gutierrez A."/>
            <person name="Sun H."/>
            <person name="Lindquist E."/>
            <person name="Barry K."/>
            <person name="Riley R."/>
            <person name="Grigoriev I.V."/>
            <person name="Henrissat B."/>
            <person name="Kues U."/>
            <person name="Berka R.M."/>
            <person name="Martinez A.T."/>
            <person name="Covert S.F."/>
            <person name="Blanchette R.A."/>
            <person name="Cullen D."/>
        </authorList>
    </citation>
    <scope>NUCLEOTIDE SEQUENCE [LARGE SCALE GENOMIC DNA]</scope>
    <source>
        <strain evidence="5 6">11061_1 CR5-6</strain>
    </source>
</reference>
<sequence>MGLVNILPIKTTPTSHVLATDYPILTAVLLGLGALSLGKFLVKTLGVLLQTFILPGKSLNKYGATKGAWAVVTGASEGIGREYALQLAKKGFNVLVMARNKPALDALVNEIGSMTVAGKKIEAVALAMDFSKVDDVAQWNAFQSAIENKDIGVLVNNVGRSQSFPADFVDAPVEEVDSILSININSVVKVTRAVLPGMIQRRRGLILSSGSFAGITVVSPMLAPYAASKVFLSSFNAALAAEVKGKGIDVETTNTHFVVSNMSKIRKSSVLVPTPKQYVKAVLSKIGLPCGALFTGRPALSTPYWSHSLLDYVVNLIGWKSVITGVVHNMHIDIRKRALRKLEREAKKQ</sequence>
<feature type="transmembrane region" description="Helical" evidence="4">
    <location>
        <begin position="22"/>
        <end position="42"/>
    </location>
</feature>
<dbReference type="OrthoDB" id="5545019at2759"/>
<dbReference type="CDD" id="cd05356">
    <property type="entry name" value="17beta-HSD1_like_SDR_c"/>
    <property type="match status" value="1"/>
</dbReference>
<dbReference type="GO" id="GO:0045703">
    <property type="term" value="F:ketoreductase activity"/>
    <property type="evidence" value="ECO:0007669"/>
    <property type="project" value="UniProtKB-UniRule"/>
</dbReference>
<protein>
    <recommendedName>
        <fullName evidence="3">Very-long-chain 3-oxoacyl-CoA reductase</fullName>
        <ecNumber evidence="3">1.1.1.330</ecNumber>
    </recommendedName>
    <alternativeName>
        <fullName evidence="3">3-ketoacyl-CoA reductase</fullName>
        <shortName evidence="3">3-ketoreductase</shortName>
        <shortName evidence="3">KAR</shortName>
    </alternativeName>
    <alternativeName>
        <fullName evidence="3">Microsomal beta-keto-reductase</fullName>
    </alternativeName>
</protein>
<evidence type="ECO:0000313" key="5">
    <source>
        <dbReference type="EMBL" id="KIP08455.1"/>
    </source>
</evidence>
<keyword evidence="1 3" id="KW-0521">NADP</keyword>
<comment type="subcellular location">
    <subcellularLocation>
        <location evidence="3">Endoplasmic reticulum membrane</location>
        <topology evidence="3">Single-pass membrane protein</topology>
    </subcellularLocation>
</comment>
<comment type="catalytic activity">
    <reaction evidence="3">
        <text>a very-long-chain (3R)-3-hydroxyacyl-CoA + NADP(+) = a very-long-chain 3-oxoacyl-CoA + NADPH + H(+)</text>
        <dbReference type="Rhea" id="RHEA:48680"/>
        <dbReference type="ChEBI" id="CHEBI:15378"/>
        <dbReference type="ChEBI" id="CHEBI:57783"/>
        <dbReference type="ChEBI" id="CHEBI:58349"/>
        <dbReference type="ChEBI" id="CHEBI:85440"/>
        <dbReference type="ChEBI" id="CHEBI:90725"/>
        <dbReference type="EC" id="1.1.1.330"/>
    </reaction>
</comment>
<accession>A0A0C3SC23</accession>
<keyword evidence="3" id="KW-0443">Lipid metabolism</keyword>
<dbReference type="GO" id="GO:0005789">
    <property type="term" value="C:endoplasmic reticulum membrane"/>
    <property type="evidence" value="ECO:0007669"/>
    <property type="project" value="UniProtKB-SubCell"/>
</dbReference>
<evidence type="ECO:0000256" key="4">
    <source>
        <dbReference type="SAM" id="Phobius"/>
    </source>
</evidence>
<dbReference type="PANTHER" id="PTHR43086">
    <property type="entry name" value="VERY-LONG-CHAIN 3-OXOOACYL-COA REDUCTASE"/>
    <property type="match status" value="1"/>
</dbReference>
<keyword evidence="3 4" id="KW-0472">Membrane</keyword>
<dbReference type="STRING" id="745531.A0A0C3SC23"/>
<dbReference type="AlphaFoldDB" id="A0A0C3SC23"/>
<evidence type="ECO:0000256" key="2">
    <source>
        <dbReference type="ARBA" id="ARBA00023002"/>
    </source>
</evidence>
<dbReference type="HAMAP" id="MF_03107">
    <property type="entry name" value="3_ketoreductase"/>
    <property type="match status" value="1"/>
</dbReference>
<keyword evidence="3" id="KW-0444">Lipid biosynthesis</keyword>
<dbReference type="EC" id="1.1.1.330" evidence="3"/>
<evidence type="ECO:0000256" key="1">
    <source>
        <dbReference type="ARBA" id="ARBA00022857"/>
    </source>
</evidence>
<keyword evidence="2 3" id="KW-0560">Oxidoreductase</keyword>
<name>A0A0C3SC23_PHLG1</name>
<feature type="transmembrane region" description="Helical" evidence="4">
    <location>
        <begin position="205"/>
        <end position="227"/>
    </location>
</feature>
<dbReference type="GO" id="GO:0030497">
    <property type="term" value="P:fatty acid elongation"/>
    <property type="evidence" value="ECO:0007669"/>
    <property type="project" value="UniProtKB-UniRule"/>
</dbReference>